<name>A0A5B2XDG5_9PSEU</name>
<dbReference type="EMBL" id="VUOB01000029">
    <property type="protein sequence ID" value="KAA2261266.1"/>
    <property type="molecule type" value="Genomic_DNA"/>
</dbReference>
<keyword evidence="2" id="KW-1185">Reference proteome</keyword>
<organism evidence="1 2">
    <name type="scientific">Solihabitans fulvus</name>
    <dbReference type="NCBI Taxonomy" id="1892852"/>
    <lineage>
        <taxon>Bacteria</taxon>
        <taxon>Bacillati</taxon>
        <taxon>Actinomycetota</taxon>
        <taxon>Actinomycetes</taxon>
        <taxon>Pseudonocardiales</taxon>
        <taxon>Pseudonocardiaceae</taxon>
        <taxon>Solihabitans</taxon>
    </lineage>
</organism>
<sequence>MGEQTPNSHNELSGSVGVAVQVGSVHGGLQLNVSAPETPVPHQFPDDPAMVVNQIVPSRRVRAALTAPVEDAEARIIVLHGSSGTGKCWIAQHCLHACRDDYPDGQLYVDLSTAVDELTATSEALREFLMALGTNPALIPTDLAGRQKLYRSVTDGKALQVLVRNAFSPAQARALRPGRGRSVLVVTGHGLLGGLKWESAAFVELDPFEPDAARELLGRFAGDEVLADVAAVNSILDMCDHRPKAIEVVGAILADRPWQSIAELAEELADGSALSAELSAVFDAVYRRLGAVAKRCYHAIGLHPGRGEFGREVLAAALDVSDREAGAAINQLRALHIIDEARPHRYVMHNLVRAHAHEVAWQPDARAESDTLIRRTLAWYLARAVAADDAVMPLRGWREQLLPALEVRDAFATGGEAFGWLEQERANLRAAVVCAAERQEDEVTYQFCVVLWSLHERGKYFDDLVATNSLGVAAARRKSDVAVESLLWSQLGFPPHHQGEETEAVEAFERAREAARRAGHLELEATAIEGLGLARLGQGRTEEAVRLLRENLRLAEEIGKARRIALARFHLAKAVDAEEAVRLLTQTARTFEELGEVYNLAKARTWLGRKLIEIAEPDDAERVLADAMRTMIDDHTPFDQAQVLEGFAELAVARDELADARERYAAALSIYEGRQFTRQAESVRRRLAELGSPNRG</sequence>
<protein>
    <submittedName>
        <fullName evidence="1">Tetratricopeptide repeat protein</fullName>
    </submittedName>
</protein>
<dbReference type="Gene3D" id="3.40.50.300">
    <property type="entry name" value="P-loop containing nucleotide triphosphate hydrolases"/>
    <property type="match status" value="1"/>
</dbReference>
<dbReference type="SUPFAM" id="SSF48452">
    <property type="entry name" value="TPR-like"/>
    <property type="match status" value="1"/>
</dbReference>
<dbReference type="RefSeq" id="WP_149850669.1">
    <property type="nucleotide sequence ID" value="NZ_VUOB01000029.1"/>
</dbReference>
<dbReference type="OrthoDB" id="4522742at2"/>
<evidence type="ECO:0000313" key="2">
    <source>
        <dbReference type="Proteomes" id="UP000323454"/>
    </source>
</evidence>
<gene>
    <name evidence="1" type="ORF">F0L68_17575</name>
</gene>
<accession>A0A5B2XDG5</accession>
<dbReference type="PANTHER" id="PTHR47691">
    <property type="entry name" value="REGULATOR-RELATED"/>
    <property type="match status" value="1"/>
</dbReference>
<comment type="caution">
    <text evidence="1">The sequence shown here is derived from an EMBL/GenBank/DDBJ whole genome shotgun (WGS) entry which is preliminary data.</text>
</comment>
<dbReference type="Pfam" id="PF13424">
    <property type="entry name" value="TPR_12"/>
    <property type="match status" value="1"/>
</dbReference>
<proteinExistence type="predicted"/>
<reference evidence="1 2" key="2">
    <citation type="submission" date="2019-09" db="EMBL/GenBank/DDBJ databases">
        <authorList>
            <person name="Jin C."/>
        </authorList>
    </citation>
    <scope>NUCLEOTIDE SEQUENCE [LARGE SCALE GENOMIC DNA]</scope>
    <source>
        <strain evidence="1 2">AN110305</strain>
    </source>
</reference>
<dbReference type="AlphaFoldDB" id="A0A5B2XDG5"/>
<dbReference type="InterPro" id="IPR011990">
    <property type="entry name" value="TPR-like_helical_dom_sf"/>
</dbReference>
<dbReference type="Proteomes" id="UP000323454">
    <property type="component" value="Unassembled WGS sequence"/>
</dbReference>
<dbReference type="PANTHER" id="PTHR47691:SF3">
    <property type="entry name" value="HTH-TYPE TRANSCRIPTIONAL REGULATOR RV0890C-RELATED"/>
    <property type="match status" value="1"/>
</dbReference>
<reference evidence="1 2" key="1">
    <citation type="submission" date="2019-09" db="EMBL/GenBank/DDBJ databases">
        <title>Goodfellowia gen. nov., a new genus of the Pseudonocardineae related to Actinoalloteichus, containing Goodfellowia coeruleoviolacea gen. nov., comb. nov. gen. nov., comb. nov.</title>
        <authorList>
            <person name="Labeda D."/>
        </authorList>
    </citation>
    <scope>NUCLEOTIDE SEQUENCE [LARGE SCALE GENOMIC DNA]</scope>
    <source>
        <strain evidence="1 2">AN110305</strain>
    </source>
</reference>
<evidence type="ECO:0000313" key="1">
    <source>
        <dbReference type="EMBL" id="KAA2261266.1"/>
    </source>
</evidence>
<dbReference type="InterPro" id="IPR027417">
    <property type="entry name" value="P-loop_NTPase"/>
</dbReference>
<dbReference type="SUPFAM" id="SSF52540">
    <property type="entry name" value="P-loop containing nucleoside triphosphate hydrolases"/>
    <property type="match status" value="1"/>
</dbReference>
<dbReference type="Gene3D" id="1.25.40.10">
    <property type="entry name" value="Tetratricopeptide repeat domain"/>
    <property type="match status" value="1"/>
</dbReference>